<keyword evidence="4" id="KW-0378">Hydrolase</keyword>
<comment type="cofactor">
    <cofactor evidence="1">
        <name>Mg(2+)</name>
        <dbReference type="ChEBI" id="CHEBI:18420"/>
    </cofactor>
</comment>
<evidence type="ECO:0000256" key="3">
    <source>
        <dbReference type="ARBA" id="ARBA00012638"/>
    </source>
</evidence>
<dbReference type="SUPFAM" id="SSF56784">
    <property type="entry name" value="HAD-like"/>
    <property type="match status" value="1"/>
</dbReference>
<dbReference type="Pfam" id="PF16876">
    <property type="entry name" value="Lipin_mid"/>
    <property type="match status" value="1"/>
</dbReference>
<evidence type="ECO:0000256" key="2">
    <source>
        <dbReference type="ARBA" id="ARBA00005476"/>
    </source>
</evidence>
<dbReference type="InterPro" id="IPR026058">
    <property type="entry name" value="LIPIN"/>
</dbReference>
<dbReference type="EC" id="3.1.3.4" evidence="3"/>
<dbReference type="HOGENOM" id="CLU_002546_1_0_1"/>
<feature type="region of interest" description="Disordered" evidence="5">
    <location>
        <begin position="756"/>
        <end position="792"/>
    </location>
</feature>
<dbReference type="Gramene" id="ERM97153">
    <property type="protein sequence ID" value="ERM97153"/>
    <property type="gene ID" value="AMTR_s00126p00119920"/>
</dbReference>
<dbReference type="PANTHER" id="PTHR12181:SF12">
    <property type="entry name" value="PHOSPHATIDATE PHOSPHATASE"/>
    <property type="match status" value="1"/>
</dbReference>
<feature type="region of interest" description="Disordered" evidence="5">
    <location>
        <begin position="363"/>
        <end position="396"/>
    </location>
</feature>
<feature type="compositionally biased region" description="Polar residues" evidence="5">
    <location>
        <begin position="225"/>
        <end position="240"/>
    </location>
</feature>
<feature type="compositionally biased region" description="Low complexity" evidence="5">
    <location>
        <begin position="254"/>
        <end position="267"/>
    </location>
</feature>
<feature type="region of interest" description="Disordered" evidence="5">
    <location>
        <begin position="225"/>
        <end position="268"/>
    </location>
</feature>
<evidence type="ECO:0000256" key="5">
    <source>
        <dbReference type="SAM" id="MobiDB-lite"/>
    </source>
</evidence>
<feature type="region of interest" description="Disordered" evidence="5">
    <location>
        <begin position="287"/>
        <end position="307"/>
    </location>
</feature>
<accession>W1NNC8</accession>
<dbReference type="InterPro" id="IPR036412">
    <property type="entry name" value="HAD-like_sf"/>
</dbReference>
<dbReference type="EMBL" id="KI396602">
    <property type="protein sequence ID" value="ERM97153.1"/>
    <property type="molecule type" value="Genomic_DNA"/>
</dbReference>
<dbReference type="Pfam" id="PF04571">
    <property type="entry name" value="Lipin_N"/>
    <property type="match status" value="1"/>
</dbReference>
<feature type="compositionally biased region" description="Polar residues" evidence="5">
    <location>
        <begin position="126"/>
        <end position="136"/>
    </location>
</feature>
<name>W1NNC8_AMBTC</name>
<dbReference type="GO" id="GO:0006629">
    <property type="term" value="P:lipid metabolic process"/>
    <property type="evidence" value="ECO:0000318"/>
    <property type="project" value="GO_Central"/>
</dbReference>
<organism evidence="7 8">
    <name type="scientific">Amborella trichopoda</name>
    <dbReference type="NCBI Taxonomy" id="13333"/>
    <lineage>
        <taxon>Eukaryota</taxon>
        <taxon>Viridiplantae</taxon>
        <taxon>Streptophyta</taxon>
        <taxon>Embryophyta</taxon>
        <taxon>Tracheophyta</taxon>
        <taxon>Spermatophyta</taxon>
        <taxon>Magnoliopsida</taxon>
        <taxon>Amborellales</taxon>
        <taxon>Amborellaceae</taxon>
        <taxon>Amborella</taxon>
    </lineage>
</organism>
<keyword evidence="8" id="KW-1185">Reference proteome</keyword>
<dbReference type="SMART" id="SM00775">
    <property type="entry name" value="LNS2"/>
    <property type="match status" value="1"/>
</dbReference>
<dbReference type="eggNOG" id="KOG2116">
    <property type="taxonomic scope" value="Eukaryota"/>
</dbReference>
<dbReference type="Proteomes" id="UP000017836">
    <property type="component" value="Unassembled WGS sequence"/>
</dbReference>
<feature type="region of interest" description="Disordered" evidence="5">
    <location>
        <begin position="91"/>
        <end position="161"/>
    </location>
</feature>
<reference evidence="8" key="1">
    <citation type="journal article" date="2013" name="Science">
        <title>The Amborella genome and the evolution of flowering plants.</title>
        <authorList>
            <consortium name="Amborella Genome Project"/>
        </authorList>
    </citation>
    <scope>NUCLEOTIDE SEQUENCE [LARGE SCALE GENOMIC DNA]</scope>
</reference>
<feature type="compositionally biased region" description="Basic and acidic residues" evidence="5">
    <location>
        <begin position="763"/>
        <end position="774"/>
    </location>
</feature>
<dbReference type="InterPro" id="IPR013209">
    <property type="entry name" value="LNS2"/>
</dbReference>
<feature type="region of interest" description="Disordered" evidence="5">
    <location>
        <begin position="1113"/>
        <end position="1140"/>
    </location>
</feature>
<feature type="domain" description="LNS2/PITP" evidence="6">
    <location>
        <begin position="1191"/>
        <end position="1347"/>
    </location>
</feature>
<feature type="compositionally biased region" description="Basic and acidic residues" evidence="5">
    <location>
        <begin position="241"/>
        <end position="252"/>
    </location>
</feature>
<dbReference type="Pfam" id="PF08235">
    <property type="entry name" value="LNS2"/>
    <property type="match status" value="1"/>
</dbReference>
<feature type="compositionally biased region" description="Basic and acidic residues" evidence="5">
    <location>
        <begin position="114"/>
        <end position="125"/>
    </location>
</feature>
<evidence type="ECO:0000256" key="1">
    <source>
        <dbReference type="ARBA" id="ARBA00001946"/>
    </source>
</evidence>
<feature type="compositionally biased region" description="Polar residues" evidence="5">
    <location>
        <begin position="294"/>
        <end position="307"/>
    </location>
</feature>
<dbReference type="InterPro" id="IPR031703">
    <property type="entry name" value="Lipin_mid"/>
</dbReference>
<evidence type="ECO:0000259" key="6">
    <source>
        <dbReference type="SMART" id="SM00775"/>
    </source>
</evidence>
<feature type="compositionally biased region" description="Low complexity" evidence="5">
    <location>
        <begin position="99"/>
        <end position="109"/>
    </location>
</feature>
<dbReference type="InterPro" id="IPR031315">
    <property type="entry name" value="LNS2/PITP"/>
</dbReference>
<dbReference type="InterPro" id="IPR007651">
    <property type="entry name" value="Lipin_N"/>
</dbReference>
<feature type="compositionally biased region" description="Basic and acidic residues" evidence="5">
    <location>
        <begin position="363"/>
        <end position="375"/>
    </location>
</feature>
<feature type="compositionally biased region" description="Low complexity" evidence="5">
    <location>
        <begin position="1113"/>
        <end position="1123"/>
    </location>
</feature>
<proteinExistence type="inferred from homology"/>
<protein>
    <recommendedName>
        <fullName evidence="3">phosphatidate phosphatase</fullName>
        <ecNumber evidence="3">3.1.3.4</ecNumber>
    </recommendedName>
</protein>
<dbReference type="OMA" id="ACHTEVI"/>
<gene>
    <name evidence="7" type="ORF">AMTR_s00126p00119920</name>
</gene>
<dbReference type="PANTHER" id="PTHR12181">
    <property type="entry name" value="LIPIN"/>
    <property type="match status" value="1"/>
</dbReference>
<feature type="compositionally biased region" description="Basic and acidic residues" evidence="5">
    <location>
        <begin position="139"/>
        <end position="151"/>
    </location>
</feature>
<evidence type="ECO:0000256" key="4">
    <source>
        <dbReference type="ARBA" id="ARBA00022801"/>
    </source>
</evidence>
<dbReference type="STRING" id="13333.W1NNC8"/>
<evidence type="ECO:0000313" key="8">
    <source>
        <dbReference type="Proteomes" id="UP000017836"/>
    </source>
</evidence>
<evidence type="ECO:0000313" key="7">
    <source>
        <dbReference type="EMBL" id="ERM97153.1"/>
    </source>
</evidence>
<comment type="similarity">
    <text evidence="2">Belongs to the lipin family.</text>
</comment>
<dbReference type="GO" id="GO:0008195">
    <property type="term" value="F:phosphatidate phosphatase activity"/>
    <property type="evidence" value="ECO:0000318"/>
    <property type="project" value="GO_Central"/>
</dbReference>
<sequence length="1392" mass="154586">MYAVGRLGSYISRGVYTVAGPFHPFGGAVDIIVVEQQDGSFKTSPWYVKFGKFQGVLKRNEKVVTICVNGVDAGFHMYLDHKGEAYFLKEDDEDEEEAGLSPSSAPSSGEEMEELSHSASGRESETNSGELSSLSNVLVEKEQDTEHEKGNMDGNSISINESNGEIVTRTTSRRSRIFGLVFGRRLVKDDNNKSIEDGSVQRRDSLERAEIAADLLEMKWSTNLRADNVNSNGGSRWKNSVSERDEQSKDVEGSVSMSSLSLSPVASNTQGLNLDYSDESVISLAGNQEKSDGDLSNGTLKSENSSQEAYTVTQEILRLGYFPTDTGNQEEMSELLVLESSNSMETIERTSEPEAVELFFPKEGSDEERPKKDLMTENFYNQEGTQSEEGESSRIKDEIANGSTCDEIYEIVLLESGDSQEAAEKHSKTEAAELFYSGEDSYKEKLKKDLGTELCSQEAACHTEVIEGFRSSDETANVSGHEEISELLVLESGNALETPEKSFKTKVVELLYQEEDFNKEVLMKDSEKMCYTPEVAYQSKFIESFETNDGTTYVSNHEEIPELLVLESCDSLVIEKPFQTKAVELSCMEEESNTKKLKKDSERGVSAQEVASQSEAIESCEIRGADTHISTHKEHSELLVLESCDSLEIERFPDTEAVEQFFPEEDSNMEMLKSNLVTEVYQQEEIRQSELTESSAKKDEILQISSSSNFSNGEVVHAQLSTPEFKVSSDSCVPSIAQKSGSVKKLYLGSSCFFSHSSGSNHRSPELDDSKDEQSGGLAAVKPTNADEIQSDENFDEDQILFTDVNDVSISQGHLEASLSDDEAQEEDDTVLSIDSIEEKCESNEKNHECLDHPLSSPYSSKFIEDSRKNAFDSMLNEVGNQTRPISIQKSFEELGDSEHFMGSLPNIRSSIDDLENSDDLTPFRHSLDSSSSRQLKWVLGDKDFPSSPKVEDAPQINLESEKAMAEDLVANVTCPTSMKSIPAVEISLCKHLLFEGMGADAASKAFDGERVSLEKFQSLGCAIVKNDKLVVKIGGQYLPWDAAAPIILGMVSFGLESSLEELKGMIPVERVENDKYASSAIVPSGGSWGLWPFSFKRSNTVNVRSLPNGNKRVFSDSSSGKSSLRRREKSMNTKRDTKKKVRSIVPTSEQLASLNLKEGQNMITFTFSTAMLGRQQVDARIYLWKWNTRIVVSDVDGTITKSDVLGQFMPLVGRDWSQSGVAHLFSAIKENGYQLLFLSARAISQAYLTRRFLLNLKQDGKALPDGPVVISPDGLFPSLYREVIRRAPHEFKISCLEDIRALFPPDTNPFYAGFGNRDTDEISYLKVGIPKSKIFIINPKGEVAVNRRVDNKSYTSLHSLVNGMFPAMSSVEQEDFNSWNYWKMPLPDIDI</sequence>